<evidence type="ECO:0000313" key="8">
    <source>
        <dbReference type="EMBL" id="KAK2090860.1"/>
    </source>
</evidence>
<evidence type="ECO:0000256" key="6">
    <source>
        <dbReference type="ARBA" id="ARBA00023242"/>
    </source>
</evidence>
<gene>
    <name evidence="8" type="primary">BCL6_2</name>
    <name evidence="8" type="ORF">P7K49_030144</name>
</gene>
<dbReference type="SUPFAM" id="SSF54695">
    <property type="entry name" value="POZ domain"/>
    <property type="match status" value="1"/>
</dbReference>
<evidence type="ECO:0000256" key="2">
    <source>
        <dbReference type="ARBA" id="ARBA00022723"/>
    </source>
</evidence>
<dbReference type="Pfam" id="PF00651">
    <property type="entry name" value="BTB"/>
    <property type="match status" value="1"/>
</dbReference>
<name>A0ABQ9U1B5_SAGOE</name>
<organism evidence="8 9">
    <name type="scientific">Saguinus oedipus</name>
    <name type="common">Cotton-top tamarin</name>
    <name type="synonym">Oedipomidas oedipus</name>
    <dbReference type="NCBI Taxonomy" id="9490"/>
    <lineage>
        <taxon>Eukaryota</taxon>
        <taxon>Metazoa</taxon>
        <taxon>Chordata</taxon>
        <taxon>Craniata</taxon>
        <taxon>Vertebrata</taxon>
        <taxon>Euteleostomi</taxon>
        <taxon>Mammalia</taxon>
        <taxon>Eutheria</taxon>
        <taxon>Euarchontoglires</taxon>
        <taxon>Primates</taxon>
        <taxon>Haplorrhini</taxon>
        <taxon>Platyrrhini</taxon>
        <taxon>Cebidae</taxon>
        <taxon>Callitrichinae</taxon>
        <taxon>Saguinus</taxon>
    </lineage>
</organism>
<protein>
    <submittedName>
        <fullName evidence="8">B-cell lymphoma 6 protein</fullName>
    </submittedName>
</protein>
<dbReference type="InterPro" id="IPR050457">
    <property type="entry name" value="ZnFinger_BTB_dom_contain"/>
</dbReference>
<reference evidence="8 9" key="1">
    <citation type="submission" date="2023-05" db="EMBL/GenBank/DDBJ databases">
        <title>B98-5 Cell Line De Novo Hybrid Assembly: An Optical Mapping Approach.</title>
        <authorList>
            <person name="Kananen K."/>
            <person name="Auerbach J.A."/>
            <person name="Kautto E."/>
            <person name="Blachly J.S."/>
        </authorList>
    </citation>
    <scope>NUCLEOTIDE SEQUENCE [LARGE SCALE GENOMIC DNA]</scope>
    <source>
        <strain evidence="8">B95-8</strain>
        <tissue evidence="8">Cell line</tissue>
    </source>
</reference>
<feature type="domain" description="BTB" evidence="7">
    <location>
        <begin position="35"/>
        <end position="57"/>
    </location>
</feature>
<sequence length="57" mass="6556">EDRMASPADSCIQFTRHASDVLLNLNRLRSRDILTDVVIVVSREQFRAHKTVLMACR</sequence>
<keyword evidence="9" id="KW-1185">Reference proteome</keyword>
<evidence type="ECO:0000256" key="3">
    <source>
        <dbReference type="ARBA" id="ARBA00022737"/>
    </source>
</evidence>
<keyword evidence="2" id="KW-0479">Metal-binding</keyword>
<proteinExistence type="predicted"/>
<evidence type="ECO:0000256" key="4">
    <source>
        <dbReference type="ARBA" id="ARBA00022771"/>
    </source>
</evidence>
<dbReference type="EMBL" id="JASSZA010000016">
    <property type="protein sequence ID" value="KAK2090860.1"/>
    <property type="molecule type" value="Genomic_DNA"/>
</dbReference>
<keyword evidence="4" id="KW-0863">Zinc-finger</keyword>
<dbReference type="PROSITE" id="PS50097">
    <property type="entry name" value="BTB"/>
    <property type="match status" value="1"/>
</dbReference>
<dbReference type="Proteomes" id="UP001266305">
    <property type="component" value="Unassembled WGS sequence"/>
</dbReference>
<dbReference type="Gene3D" id="3.30.710.10">
    <property type="entry name" value="Potassium Channel Kv1.1, Chain A"/>
    <property type="match status" value="1"/>
</dbReference>
<comment type="caution">
    <text evidence="8">The sequence shown here is derived from an EMBL/GenBank/DDBJ whole genome shotgun (WGS) entry which is preliminary data.</text>
</comment>
<dbReference type="PANTHER" id="PTHR46105:SF25">
    <property type="entry name" value="ZGC:110075 PROTEIN"/>
    <property type="match status" value="1"/>
</dbReference>
<keyword evidence="3" id="KW-0677">Repeat</keyword>
<evidence type="ECO:0000256" key="5">
    <source>
        <dbReference type="ARBA" id="ARBA00022833"/>
    </source>
</evidence>
<keyword evidence="6" id="KW-0539">Nucleus</keyword>
<keyword evidence="5" id="KW-0862">Zinc</keyword>
<dbReference type="InterPro" id="IPR011333">
    <property type="entry name" value="SKP1/BTB/POZ_sf"/>
</dbReference>
<evidence type="ECO:0000256" key="1">
    <source>
        <dbReference type="ARBA" id="ARBA00004123"/>
    </source>
</evidence>
<evidence type="ECO:0000313" key="9">
    <source>
        <dbReference type="Proteomes" id="UP001266305"/>
    </source>
</evidence>
<dbReference type="InterPro" id="IPR000210">
    <property type="entry name" value="BTB/POZ_dom"/>
</dbReference>
<feature type="non-terminal residue" evidence="8">
    <location>
        <position position="1"/>
    </location>
</feature>
<evidence type="ECO:0000259" key="7">
    <source>
        <dbReference type="PROSITE" id="PS50097"/>
    </source>
</evidence>
<accession>A0ABQ9U1B5</accession>
<dbReference type="PANTHER" id="PTHR46105">
    <property type="entry name" value="AGAP004733-PA"/>
    <property type="match status" value="1"/>
</dbReference>
<comment type="subcellular location">
    <subcellularLocation>
        <location evidence="1">Nucleus</location>
    </subcellularLocation>
</comment>